<dbReference type="Gene3D" id="1.20.1250.20">
    <property type="entry name" value="MFS general substrate transporter like domains"/>
    <property type="match status" value="1"/>
</dbReference>
<dbReference type="InterPro" id="IPR052714">
    <property type="entry name" value="MFS_Exporter"/>
</dbReference>
<dbReference type="OrthoDB" id="9814001at2"/>
<keyword evidence="4 6" id="KW-1133">Transmembrane helix</keyword>
<keyword evidence="5 6" id="KW-0472">Membrane</keyword>
<evidence type="ECO:0000313" key="9">
    <source>
        <dbReference type="Proteomes" id="UP000272238"/>
    </source>
</evidence>
<dbReference type="Proteomes" id="UP000272238">
    <property type="component" value="Unassembled WGS sequence"/>
</dbReference>
<keyword evidence="2" id="KW-0813">Transport</keyword>
<feature type="transmembrane region" description="Helical" evidence="6">
    <location>
        <begin position="12"/>
        <end position="35"/>
    </location>
</feature>
<dbReference type="AlphaFoldDB" id="A0A494YY01"/>
<reference evidence="8 9" key="1">
    <citation type="journal article" date="2016" name="Antonie Van Leeuwenhoek">
        <title>Lysinibacillus endophyticus sp. nov., an indole-3-acetic acid producing endophytic bacterium isolated from corn root (Zea mays cv. Xinken-5).</title>
        <authorList>
            <person name="Yu J."/>
            <person name="Guan X."/>
            <person name="Liu C."/>
            <person name="Xiang W."/>
            <person name="Yu Z."/>
            <person name="Liu X."/>
            <person name="Wang G."/>
        </authorList>
    </citation>
    <scope>NUCLEOTIDE SEQUENCE [LARGE SCALE GENOMIC DNA]</scope>
    <source>
        <strain evidence="8 9">DSM 100506</strain>
    </source>
</reference>
<dbReference type="CDD" id="cd17489">
    <property type="entry name" value="MFS_YfcJ_like"/>
    <property type="match status" value="1"/>
</dbReference>
<dbReference type="InterPro" id="IPR005829">
    <property type="entry name" value="Sugar_transporter_CS"/>
</dbReference>
<evidence type="ECO:0000313" key="8">
    <source>
        <dbReference type="EMBL" id="RKQ15093.1"/>
    </source>
</evidence>
<gene>
    <name evidence="8" type="ORF">D8M03_12750</name>
</gene>
<dbReference type="PROSITE" id="PS50850">
    <property type="entry name" value="MFS"/>
    <property type="match status" value="1"/>
</dbReference>
<protein>
    <submittedName>
        <fullName evidence="8">MFS transporter</fullName>
    </submittedName>
</protein>
<feature type="transmembrane region" description="Helical" evidence="6">
    <location>
        <begin position="106"/>
        <end position="124"/>
    </location>
</feature>
<name>A0A494YY01_9BACL</name>
<comment type="caution">
    <text evidence="8">The sequence shown here is derived from an EMBL/GenBank/DDBJ whole genome shotgun (WGS) entry which is preliminary data.</text>
</comment>
<dbReference type="RefSeq" id="WP_121215209.1">
    <property type="nucleotide sequence ID" value="NZ_RBZN01000035.1"/>
</dbReference>
<evidence type="ECO:0000256" key="5">
    <source>
        <dbReference type="ARBA" id="ARBA00023136"/>
    </source>
</evidence>
<feature type="transmembrane region" description="Helical" evidence="6">
    <location>
        <begin position="246"/>
        <end position="265"/>
    </location>
</feature>
<feature type="transmembrane region" description="Helical" evidence="6">
    <location>
        <begin position="77"/>
        <end position="94"/>
    </location>
</feature>
<feature type="transmembrane region" description="Helical" evidence="6">
    <location>
        <begin position="277"/>
        <end position="294"/>
    </location>
</feature>
<keyword evidence="3 6" id="KW-0812">Transmembrane</keyword>
<evidence type="ECO:0000256" key="4">
    <source>
        <dbReference type="ARBA" id="ARBA00022989"/>
    </source>
</evidence>
<dbReference type="InterPro" id="IPR020846">
    <property type="entry name" value="MFS_dom"/>
</dbReference>
<dbReference type="PANTHER" id="PTHR23531">
    <property type="entry name" value="QUINOLENE RESISTANCE PROTEIN NORA"/>
    <property type="match status" value="1"/>
</dbReference>
<organism evidence="8 9">
    <name type="scientific">Ureibacillus endophyticus</name>
    <dbReference type="NCBI Taxonomy" id="1978490"/>
    <lineage>
        <taxon>Bacteria</taxon>
        <taxon>Bacillati</taxon>
        <taxon>Bacillota</taxon>
        <taxon>Bacilli</taxon>
        <taxon>Bacillales</taxon>
        <taxon>Caryophanaceae</taxon>
        <taxon>Ureibacillus</taxon>
    </lineage>
</organism>
<evidence type="ECO:0000256" key="3">
    <source>
        <dbReference type="ARBA" id="ARBA00022692"/>
    </source>
</evidence>
<accession>A0A494YY01</accession>
<evidence type="ECO:0000259" key="7">
    <source>
        <dbReference type="PROSITE" id="PS50850"/>
    </source>
</evidence>
<dbReference type="InterPro" id="IPR011701">
    <property type="entry name" value="MFS"/>
</dbReference>
<dbReference type="Pfam" id="PF07690">
    <property type="entry name" value="MFS_1"/>
    <property type="match status" value="1"/>
</dbReference>
<feature type="transmembrane region" description="Helical" evidence="6">
    <location>
        <begin position="334"/>
        <end position="358"/>
    </location>
</feature>
<dbReference type="InterPro" id="IPR036259">
    <property type="entry name" value="MFS_trans_sf"/>
</dbReference>
<dbReference type="SUPFAM" id="SSF103473">
    <property type="entry name" value="MFS general substrate transporter"/>
    <property type="match status" value="1"/>
</dbReference>
<evidence type="ECO:0000256" key="6">
    <source>
        <dbReference type="SAM" id="Phobius"/>
    </source>
</evidence>
<feature type="transmembrane region" description="Helical" evidence="6">
    <location>
        <begin position="300"/>
        <end position="322"/>
    </location>
</feature>
<evidence type="ECO:0000256" key="1">
    <source>
        <dbReference type="ARBA" id="ARBA00004651"/>
    </source>
</evidence>
<keyword evidence="9" id="KW-1185">Reference proteome</keyword>
<dbReference type="EMBL" id="RBZN01000035">
    <property type="protein sequence ID" value="RKQ15093.1"/>
    <property type="molecule type" value="Genomic_DNA"/>
</dbReference>
<dbReference type="PANTHER" id="PTHR23531:SF2">
    <property type="entry name" value="PERMEASE"/>
    <property type="match status" value="1"/>
</dbReference>
<feature type="transmembrane region" description="Helical" evidence="6">
    <location>
        <begin position="364"/>
        <end position="384"/>
    </location>
</feature>
<dbReference type="GO" id="GO:0022857">
    <property type="term" value="F:transmembrane transporter activity"/>
    <property type="evidence" value="ECO:0007669"/>
    <property type="project" value="InterPro"/>
</dbReference>
<feature type="transmembrane region" description="Helical" evidence="6">
    <location>
        <begin position="213"/>
        <end position="234"/>
    </location>
</feature>
<feature type="transmembrane region" description="Helical" evidence="6">
    <location>
        <begin position="47"/>
        <end position="65"/>
    </location>
</feature>
<feature type="domain" description="Major facilitator superfamily (MFS) profile" evidence="7">
    <location>
        <begin position="10"/>
        <end position="388"/>
    </location>
</feature>
<sequence>MESDKIWTKDFIILLSSNFFVSLSFYLLMTSMAAYAIQEFQVSESKAGLAVSIFIIGALVSRLFSGKFIDVIGRKKMLFSGLILFLIGTISYLFVNNINFLMIGRFIHGLGFGISTTVIMTVNMASIPKSKRGEGIGYFSLSTAAGTAIGPFLALYLTHQFTYQTMFIYCIVFSAIALGSSVFLKIHEIDLTPEQKANIKKSFRFKDFYDKEALPVSLLMFISGIAYSGVISFINSYAMGMNLTKAASFFFVGYAIFLFVCRPIAGKLFDSKGENIVVYPSFAFFAISLFFITIANNGFILLLGGVFLAIGYGNIMSSMQTIIGKVTPPHRLGLAISTLFICMDAGSGTGPFVLGLIAEKFGFQTMYGVLAITVLFLIPFYYFVHGKKASAVKTL</sequence>
<evidence type="ECO:0000256" key="2">
    <source>
        <dbReference type="ARBA" id="ARBA00022448"/>
    </source>
</evidence>
<proteinExistence type="predicted"/>
<feature type="transmembrane region" description="Helical" evidence="6">
    <location>
        <begin position="136"/>
        <end position="157"/>
    </location>
</feature>
<dbReference type="PROSITE" id="PS00216">
    <property type="entry name" value="SUGAR_TRANSPORT_1"/>
    <property type="match status" value="1"/>
</dbReference>
<feature type="transmembrane region" description="Helical" evidence="6">
    <location>
        <begin position="163"/>
        <end position="184"/>
    </location>
</feature>
<dbReference type="GO" id="GO:0005886">
    <property type="term" value="C:plasma membrane"/>
    <property type="evidence" value="ECO:0007669"/>
    <property type="project" value="UniProtKB-SubCell"/>
</dbReference>
<comment type="subcellular location">
    <subcellularLocation>
        <location evidence="1">Cell membrane</location>
        <topology evidence="1">Multi-pass membrane protein</topology>
    </subcellularLocation>
</comment>